<evidence type="ECO:0000256" key="4">
    <source>
        <dbReference type="ARBA" id="ARBA00022989"/>
    </source>
</evidence>
<dbReference type="PROSITE" id="PS50850">
    <property type="entry name" value="MFS"/>
    <property type="match status" value="1"/>
</dbReference>
<dbReference type="SUPFAM" id="SSF103473">
    <property type="entry name" value="MFS general substrate transporter"/>
    <property type="match status" value="1"/>
</dbReference>
<proteinExistence type="predicted"/>
<keyword evidence="2" id="KW-0813">Transport</keyword>
<keyword evidence="4 6" id="KW-1133">Transmembrane helix</keyword>
<dbReference type="InterPro" id="IPR020846">
    <property type="entry name" value="MFS_dom"/>
</dbReference>
<evidence type="ECO:0000256" key="6">
    <source>
        <dbReference type="SAM" id="Phobius"/>
    </source>
</evidence>
<evidence type="ECO:0000256" key="3">
    <source>
        <dbReference type="ARBA" id="ARBA00022692"/>
    </source>
</evidence>
<feature type="transmembrane region" description="Helical" evidence="6">
    <location>
        <begin position="82"/>
        <end position="109"/>
    </location>
</feature>
<evidence type="ECO:0000313" key="8">
    <source>
        <dbReference type="EMBL" id="MBC5732367.1"/>
    </source>
</evidence>
<accession>A0A8J6IZE0</accession>
<feature type="transmembrane region" description="Helical" evidence="6">
    <location>
        <begin position="49"/>
        <end position="70"/>
    </location>
</feature>
<feature type="transmembrane region" description="Helical" evidence="6">
    <location>
        <begin position="170"/>
        <end position="192"/>
    </location>
</feature>
<dbReference type="GO" id="GO:0022857">
    <property type="term" value="F:transmembrane transporter activity"/>
    <property type="evidence" value="ECO:0007669"/>
    <property type="project" value="InterPro"/>
</dbReference>
<dbReference type="PANTHER" id="PTHR23531">
    <property type="entry name" value="QUINOLENE RESISTANCE PROTEIN NORA"/>
    <property type="match status" value="1"/>
</dbReference>
<dbReference type="Gene3D" id="1.20.1250.20">
    <property type="entry name" value="MFS general substrate transporter like domains"/>
    <property type="match status" value="2"/>
</dbReference>
<protein>
    <submittedName>
        <fullName evidence="8">MFS transporter</fullName>
    </submittedName>
</protein>
<feature type="domain" description="Major facilitator superfamily (MFS) profile" evidence="7">
    <location>
        <begin position="1"/>
        <end position="408"/>
    </location>
</feature>
<dbReference type="GO" id="GO:0005886">
    <property type="term" value="C:plasma membrane"/>
    <property type="evidence" value="ECO:0007669"/>
    <property type="project" value="UniProtKB-SubCell"/>
</dbReference>
<keyword evidence="3 6" id="KW-0812">Transmembrane</keyword>
<feature type="transmembrane region" description="Helical" evidence="6">
    <location>
        <begin position="266"/>
        <end position="286"/>
    </location>
</feature>
<dbReference type="AlphaFoldDB" id="A0A8J6IZE0"/>
<dbReference type="InterPro" id="IPR011701">
    <property type="entry name" value="MFS"/>
</dbReference>
<dbReference type="RefSeq" id="WP_186906266.1">
    <property type="nucleotide sequence ID" value="NZ_JACOPP010000001.1"/>
</dbReference>
<feature type="transmembrane region" description="Helical" evidence="6">
    <location>
        <begin position="12"/>
        <end position="37"/>
    </location>
</feature>
<comment type="subcellular location">
    <subcellularLocation>
        <location evidence="1">Cell membrane</location>
        <topology evidence="1">Multi-pass membrane protein</topology>
    </subcellularLocation>
</comment>
<evidence type="ECO:0000256" key="2">
    <source>
        <dbReference type="ARBA" id="ARBA00022448"/>
    </source>
</evidence>
<dbReference type="InterPro" id="IPR052714">
    <property type="entry name" value="MFS_Exporter"/>
</dbReference>
<keyword evidence="9" id="KW-1185">Reference proteome</keyword>
<evidence type="ECO:0000256" key="5">
    <source>
        <dbReference type="ARBA" id="ARBA00023136"/>
    </source>
</evidence>
<feature type="transmembrane region" description="Helical" evidence="6">
    <location>
        <begin position="238"/>
        <end position="260"/>
    </location>
</feature>
<evidence type="ECO:0000259" key="7">
    <source>
        <dbReference type="PROSITE" id="PS50850"/>
    </source>
</evidence>
<keyword evidence="5 6" id="KW-0472">Membrane</keyword>
<organism evidence="8 9">
    <name type="scientific">Lawsonibacter hominis</name>
    <dbReference type="NCBI Taxonomy" id="2763053"/>
    <lineage>
        <taxon>Bacteria</taxon>
        <taxon>Bacillati</taxon>
        <taxon>Bacillota</taxon>
        <taxon>Clostridia</taxon>
        <taxon>Eubacteriales</taxon>
        <taxon>Oscillospiraceae</taxon>
        <taxon>Lawsonibacter</taxon>
    </lineage>
</organism>
<reference evidence="8" key="1">
    <citation type="submission" date="2020-08" db="EMBL/GenBank/DDBJ databases">
        <title>Genome public.</title>
        <authorList>
            <person name="Liu C."/>
            <person name="Sun Q."/>
        </authorList>
    </citation>
    <scope>NUCLEOTIDE SEQUENCE</scope>
    <source>
        <strain evidence="8">NSJ-51</strain>
    </source>
</reference>
<dbReference type="Proteomes" id="UP000661435">
    <property type="component" value="Unassembled WGS sequence"/>
</dbReference>
<feature type="transmembrane region" description="Helical" evidence="6">
    <location>
        <begin position="298"/>
        <end position="323"/>
    </location>
</feature>
<sequence>MNNTTTAKHAPWWAPMIVPIVVIIVISVCYQAMANYLSVYVLQYLKGSATAYGLVGTGWTIIAMILRPSTGPLSQKFGSKTMLIIGLAIFAAMIACCGILLTFTGFVFFRLIQCVGHAWSYTSSNSLAAEAVPQSRMGTASSLFIGIPQAAAIVAGPWVAEALIGDDQNWFRFFVGIAAIMVAGLVLALIFVPGRKKHASDPGAAAKAAAAAEAARYDADGKPYTGIWKFLEKTSIPACITMIVASMAHCTMFFLTAYVAATYEGVSAAVFFTAQAVTEFLCRFWMGAVQDRKGLKVLLVPCCIICAVVYVCIAQGVTAWVVLGLVYGVGQAGIKAPLNASLMKACPANRIPVANGTFQMSNAVGLGLATLVAGVVIDAAGFTGMWYYCVALFILTAVLGVVLIREKNVK</sequence>
<dbReference type="Pfam" id="PF07690">
    <property type="entry name" value="MFS_1"/>
    <property type="match status" value="1"/>
</dbReference>
<evidence type="ECO:0000256" key="1">
    <source>
        <dbReference type="ARBA" id="ARBA00004651"/>
    </source>
</evidence>
<comment type="caution">
    <text evidence="8">The sequence shown here is derived from an EMBL/GenBank/DDBJ whole genome shotgun (WGS) entry which is preliminary data.</text>
</comment>
<dbReference type="EMBL" id="JACOPP010000001">
    <property type="protein sequence ID" value="MBC5732367.1"/>
    <property type="molecule type" value="Genomic_DNA"/>
</dbReference>
<dbReference type="InterPro" id="IPR036259">
    <property type="entry name" value="MFS_trans_sf"/>
</dbReference>
<name>A0A8J6IZE0_9FIRM</name>
<feature type="transmembrane region" description="Helical" evidence="6">
    <location>
        <begin position="143"/>
        <end position="164"/>
    </location>
</feature>
<dbReference type="PANTHER" id="PTHR23531:SF2">
    <property type="entry name" value="PERMEASE"/>
    <property type="match status" value="1"/>
</dbReference>
<feature type="transmembrane region" description="Helical" evidence="6">
    <location>
        <begin position="385"/>
        <end position="404"/>
    </location>
</feature>
<gene>
    <name evidence="8" type="ORF">H8S57_01325</name>
</gene>
<evidence type="ECO:0000313" key="9">
    <source>
        <dbReference type="Proteomes" id="UP000661435"/>
    </source>
</evidence>